<dbReference type="Pfam" id="PF09489">
    <property type="entry name" value="CbtB"/>
    <property type="match status" value="1"/>
</dbReference>
<proteinExistence type="predicted"/>
<dbReference type="InterPro" id="IPR012667">
    <property type="entry name" value="CbtB_put"/>
</dbReference>
<dbReference type="KEGG" id="mlo:msl1310"/>
<name>Q98KV0_RHILO</name>
<keyword evidence="1" id="KW-0472">Membrane</keyword>
<dbReference type="NCBIfam" id="TIGR02459">
    <property type="entry name" value="CbtB"/>
    <property type="match status" value="1"/>
</dbReference>
<protein>
    <submittedName>
        <fullName evidence="2">Msl1310 protein</fullName>
    </submittedName>
</protein>
<dbReference type="Proteomes" id="UP000000552">
    <property type="component" value="Chromosome"/>
</dbReference>
<dbReference type="eggNOG" id="ENOG5033EGJ">
    <property type="taxonomic scope" value="Bacteria"/>
</dbReference>
<gene>
    <name evidence="2" type="ordered locus">msl1310</name>
</gene>
<evidence type="ECO:0000313" key="3">
    <source>
        <dbReference type="Proteomes" id="UP000000552"/>
    </source>
</evidence>
<keyword evidence="1" id="KW-0812">Transmembrane</keyword>
<accession>Q98KV0</accession>
<organism evidence="2 3">
    <name type="scientific">Mesorhizobium japonicum (strain LMG 29417 / CECT 9101 / MAFF 303099)</name>
    <name type="common">Mesorhizobium loti (strain MAFF 303099)</name>
    <dbReference type="NCBI Taxonomy" id="266835"/>
    <lineage>
        <taxon>Bacteria</taxon>
        <taxon>Pseudomonadati</taxon>
        <taxon>Pseudomonadota</taxon>
        <taxon>Alphaproteobacteria</taxon>
        <taxon>Hyphomicrobiales</taxon>
        <taxon>Phyllobacteriaceae</taxon>
        <taxon>Mesorhizobium</taxon>
    </lineage>
</organism>
<dbReference type="AlphaFoldDB" id="Q98KV0"/>
<dbReference type="EMBL" id="BA000012">
    <property type="protein sequence ID" value="BAB48714.1"/>
    <property type="molecule type" value="Genomic_DNA"/>
</dbReference>
<sequence length="64" mass="6833">MKGQDMNTASISLGTSVSSQSRFMQLALAALLGTFIIGFVGFSHIDAVHNAGHDNRHSMAFPCH</sequence>
<keyword evidence="1" id="KW-1133">Transmembrane helix</keyword>
<evidence type="ECO:0000256" key="1">
    <source>
        <dbReference type="SAM" id="Phobius"/>
    </source>
</evidence>
<feature type="transmembrane region" description="Helical" evidence="1">
    <location>
        <begin position="26"/>
        <end position="45"/>
    </location>
</feature>
<reference evidence="2 3" key="1">
    <citation type="journal article" date="2000" name="DNA Res.">
        <title>Complete genome structure of the nitrogen-fixing symbiotic bacterium Mesorhizobium loti.</title>
        <authorList>
            <person name="Kaneko T."/>
            <person name="Nakamura Y."/>
            <person name="Sato S."/>
            <person name="Asamizu E."/>
            <person name="Kato T."/>
            <person name="Sasamoto S."/>
            <person name="Watanabe A."/>
            <person name="Idesawa K."/>
            <person name="Ishikawa A."/>
            <person name="Kawashima K."/>
            <person name="Kimura T."/>
            <person name="Kishida Y."/>
            <person name="Kiyokawa C."/>
            <person name="Kohara M."/>
            <person name="Matsumoto M."/>
            <person name="Matsuno A."/>
            <person name="Mochizuki Y."/>
            <person name="Nakayama S."/>
            <person name="Nakazaki N."/>
            <person name="Shimpo S."/>
            <person name="Sugimoto M."/>
            <person name="Takeuchi C."/>
            <person name="Yamada M."/>
            <person name="Tabata S."/>
        </authorList>
    </citation>
    <scope>NUCLEOTIDE SEQUENCE [LARGE SCALE GENOMIC DNA]</scope>
    <source>
        <strain evidence="3">LMG 29417 / CECT 9101 / MAFF 303099</strain>
    </source>
</reference>
<dbReference type="HOGENOM" id="CLU_185810_0_1_5"/>
<evidence type="ECO:0000313" key="2">
    <source>
        <dbReference type="EMBL" id="BAB48714.1"/>
    </source>
</evidence>